<dbReference type="AlphaFoldDB" id="A0A0E9UUC3"/>
<protein>
    <submittedName>
        <fullName evidence="1">Uncharacterized protein</fullName>
    </submittedName>
</protein>
<sequence>MCEDPCCGMLLCVAVLSWSLTLTLASCMLICDLSM</sequence>
<name>A0A0E9UUC3_ANGAN</name>
<proteinExistence type="predicted"/>
<accession>A0A0E9UUC3</accession>
<reference evidence="1" key="1">
    <citation type="submission" date="2014-11" db="EMBL/GenBank/DDBJ databases">
        <authorList>
            <person name="Amaro Gonzalez C."/>
        </authorList>
    </citation>
    <scope>NUCLEOTIDE SEQUENCE</scope>
</reference>
<dbReference type="EMBL" id="GBXM01040009">
    <property type="protein sequence ID" value="JAH68568.1"/>
    <property type="molecule type" value="Transcribed_RNA"/>
</dbReference>
<evidence type="ECO:0000313" key="1">
    <source>
        <dbReference type="EMBL" id="JAH68568.1"/>
    </source>
</evidence>
<reference evidence="1" key="2">
    <citation type="journal article" date="2015" name="Fish Shellfish Immunol.">
        <title>Early steps in the European eel (Anguilla anguilla)-Vibrio vulnificus interaction in the gills: Role of the RtxA13 toxin.</title>
        <authorList>
            <person name="Callol A."/>
            <person name="Pajuelo D."/>
            <person name="Ebbesson L."/>
            <person name="Teles M."/>
            <person name="MacKenzie S."/>
            <person name="Amaro C."/>
        </authorList>
    </citation>
    <scope>NUCLEOTIDE SEQUENCE</scope>
</reference>
<organism evidence="1">
    <name type="scientific">Anguilla anguilla</name>
    <name type="common">European freshwater eel</name>
    <name type="synonym">Muraena anguilla</name>
    <dbReference type="NCBI Taxonomy" id="7936"/>
    <lineage>
        <taxon>Eukaryota</taxon>
        <taxon>Metazoa</taxon>
        <taxon>Chordata</taxon>
        <taxon>Craniata</taxon>
        <taxon>Vertebrata</taxon>
        <taxon>Euteleostomi</taxon>
        <taxon>Actinopterygii</taxon>
        <taxon>Neopterygii</taxon>
        <taxon>Teleostei</taxon>
        <taxon>Anguilliformes</taxon>
        <taxon>Anguillidae</taxon>
        <taxon>Anguilla</taxon>
    </lineage>
</organism>